<organism evidence="2 3">
    <name type="scientific">Aerococcus viridans</name>
    <dbReference type="NCBI Taxonomy" id="1377"/>
    <lineage>
        <taxon>Bacteria</taxon>
        <taxon>Bacillati</taxon>
        <taxon>Bacillota</taxon>
        <taxon>Bacilli</taxon>
        <taxon>Lactobacillales</taxon>
        <taxon>Aerococcaceae</taxon>
        <taxon>Aerococcus</taxon>
    </lineage>
</organism>
<gene>
    <name evidence="2" type="ORF">CJ191_01915</name>
</gene>
<name>A0A2N6UFK6_9LACT</name>
<dbReference type="InterPro" id="IPR000477">
    <property type="entry name" value="RT_dom"/>
</dbReference>
<dbReference type="PROSITE" id="PS50878">
    <property type="entry name" value="RT_POL"/>
    <property type="match status" value="1"/>
</dbReference>
<dbReference type="Pfam" id="PF00078">
    <property type="entry name" value="RVT_1"/>
    <property type="match status" value="1"/>
</dbReference>
<proteinExistence type="predicted"/>
<evidence type="ECO:0000259" key="1">
    <source>
        <dbReference type="PROSITE" id="PS50878"/>
    </source>
</evidence>
<evidence type="ECO:0000313" key="2">
    <source>
        <dbReference type="EMBL" id="PMC80340.1"/>
    </source>
</evidence>
<feature type="domain" description="Reverse transcriptase" evidence="1">
    <location>
        <begin position="1"/>
        <end position="349"/>
    </location>
</feature>
<keyword evidence="3" id="KW-1185">Reference proteome</keyword>
<evidence type="ECO:0000313" key="3">
    <source>
        <dbReference type="Proteomes" id="UP000235701"/>
    </source>
</evidence>
<sequence length="454" mass="53452">MALVPFPAAFYKESSVENKFPFDRSKYRPKNYIHIDKSLEFKKVEGYVCDPDKIAKHSFLPLIHYIIETPKYKVDKIKQRHIRYAGHLDSYIYKYYADQLNSYYNLYCEMSDIDECSIAYRNNKIGKANVDFAAEIFNLIKKQSSSYIIVGDFKSFFDTLDHKMIKVRMKEVLNIDTLPSDWFNIYKSIIKYGSIKKEVLEELPHVKNDFGKKQSYFSSVNEFRKIKNKKKNLQMEVNTNSFGIPQGTPISAVIANVYSIGFDKSMKELADNYEGVYRRYSDDFILVIPSKQDSIINVKEIYKQIEKYSILNKMKLEDNKSKVLKCNNGQVIDANTNESSKIDYLGFIFDGKTVKLRDKSISKFYKKANKLIRHAKKIQKNKNLKKLPYRRSIYNLYTDMGKSSRRGNFISYAKRAQEVFDKRSPETDNQILKQIENRKRNIEKRLGYRIHVKL</sequence>
<dbReference type="Proteomes" id="UP000235701">
    <property type="component" value="Unassembled WGS sequence"/>
</dbReference>
<dbReference type="CDD" id="cd01651">
    <property type="entry name" value="RT_G2_intron"/>
    <property type="match status" value="1"/>
</dbReference>
<dbReference type="OrthoDB" id="9793236at2"/>
<dbReference type="AlphaFoldDB" id="A0A2N6UFK6"/>
<protein>
    <submittedName>
        <fullName evidence="2">RNA-dependent DNA polymerase</fullName>
    </submittedName>
</protein>
<dbReference type="PANTHER" id="PTHR34047">
    <property type="entry name" value="NUCLEAR INTRON MATURASE 1, MITOCHONDRIAL-RELATED"/>
    <property type="match status" value="1"/>
</dbReference>
<accession>A0A2N6UFK6</accession>
<dbReference type="InterPro" id="IPR043502">
    <property type="entry name" value="DNA/RNA_pol_sf"/>
</dbReference>
<reference evidence="2 3" key="1">
    <citation type="submission" date="2017-09" db="EMBL/GenBank/DDBJ databases">
        <title>Bacterial strain isolated from the female urinary microbiota.</title>
        <authorList>
            <person name="Thomas-White K."/>
            <person name="Kumar N."/>
            <person name="Forster S."/>
            <person name="Putonti C."/>
            <person name="Lawley T."/>
            <person name="Wolfe A.J."/>
        </authorList>
    </citation>
    <scope>NUCLEOTIDE SEQUENCE [LARGE SCALE GENOMIC DNA]</scope>
    <source>
        <strain evidence="2 3">UMB0240</strain>
    </source>
</reference>
<dbReference type="EMBL" id="PNHQ01000003">
    <property type="protein sequence ID" value="PMC80340.1"/>
    <property type="molecule type" value="Genomic_DNA"/>
</dbReference>
<dbReference type="PANTHER" id="PTHR34047:SF8">
    <property type="entry name" value="PROTEIN YKFC"/>
    <property type="match status" value="1"/>
</dbReference>
<comment type="caution">
    <text evidence="2">The sequence shown here is derived from an EMBL/GenBank/DDBJ whole genome shotgun (WGS) entry which is preliminary data.</text>
</comment>
<dbReference type="SUPFAM" id="SSF56672">
    <property type="entry name" value="DNA/RNA polymerases"/>
    <property type="match status" value="1"/>
</dbReference>
<dbReference type="InterPro" id="IPR051083">
    <property type="entry name" value="GrpII_Intron_Splice-Mob/Def"/>
</dbReference>